<proteinExistence type="predicted"/>
<keyword evidence="2" id="KW-1185">Reference proteome</keyword>
<evidence type="ECO:0008006" key="3">
    <source>
        <dbReference type="Google" id="ProtNLM"/>
    </source>
</evidence>
<dbReference type="Proteomes" id="UP000076722">
    <property type="component" value="Unassembled WGS sequence"/>
</dbReference>
<evidence type="ECO:0000313" key="1">
    <source>
        <dbReference type="EMBL" id="KZS88620.1"/>
    </source>
</evidence>
<evidence type="ECO:0000313" key="2">
    <source>
        <dbReference type="Proteomes" id="UP000076722"/>
    </source>
</evidence>
<protein>
    <recommendedName>
        <fullName evidence="3">Arrestin-like N-terminal domain-containing protein</fullName>
    </recommendedName>
</protein>
<dbReference type="EMBL" id="KV419435">
    <property type="protein sequence ID" value="KZS88620.1"/>
    <property type="molecule type" value="Genomic_DNA"/>
</dbReference>
<sequence length="271" mass="30162">MSAAIQYYVMILGKKEAWYKSNVRIVKPFMFLPFDQSSPPSALSSAGRIWKKEIAIKRGVLFGAAGKVEAEVVLPDVPSLPLFHPIPIYIRIKCYSKPLPHTESSDPSSFKFPLPPTATTGLDLKLCSHIRISAKGHVRERPLDYASVAGLGKPEKKTQAGGWGQDVQVDVGQPTWVMEGESKKMGRWFQESTFQAPMTLRCPPSFDRRTVRLEYTFELTVPFPGLGNNLTLSVGPVPVSSGIYRDQIERAAGELLDIPPTYWEVAELKEK</sequence>
<name>A0A164PDJ1_9AGAM</name>
<accession>A0A164PDJ1</accession>
<organism evidence="1 2">
    <name type="scientific">Sistotremastrum niveocremeum HHB9708</name>
    <dbReference type="NCBI Taxonomy" id="1314777"/>
    <lineage>
        <taxon>Eukaryota</taxon>
        <taxon>Fungi</taxon>
        <taxon>Dikarya</taxon>
        <taxon>Basidiomycota</taxon>
        <taxon>Agaricomycotina</taxon>
        <taxon>Agaricomycetes</taxon>
        <taxon>Sistotremastrales</taxon>
        <taxon>Sistotremastraceae</taxon>
        <taxon>Sertulicium</taxon>
        <taxon>Sertulicium niveocremeum</taxon>
    </lineage>
</organism>
<dbReference type="OrthoDB" id="2333384at2759"/>
<gene>
    <name evidence="1" type="ORF">SISNIDRAFT_258581</name>
</gene>
<dbReference type="AlphaFoldDB" id="A0A164PDJ1"/>
<reference evidence="1 2" key="1">
    <citation type="journal article" date="2016" name="Mol. Biol. Evol.">
        <title>Comparative Genomics of Early-Diverging Mushroom-Forming Fungi Provides Insights into the Origins of Lignocellulose Decay Capabilities.</title>
        <authorList>
            <person name="Nagy L.G."/>
            <person name="Riley R."/>
            <person name="Tritt A."/>
            <person name="Adam C."/>
            <person name="Daum C."/>
            <person name="Floudas D."/>
            <person name="Sun H."/>
            <person name="Yadav J.S."/>
            <person name="Pangilinan J."/>
            <person name="Larsson K.H."/>
            <person name="Matsuura K."/>
            <person name="Barry K."/>
            <person name="Labutti K."/>
            <person name="Kuo R."/>
            <person name="Ohm R.A."/>
            <person name="Bhattacharya S.S."/>
            <person name="Shirouzu T."/>
            <person name="Yoshinaga Y."/>
            <person name="Martin F.M."/>
            <person name="Grigoriev I.V."/>
            <person name="Hibbett D.S."/>
        </authorList>
    </citation>
    <scope>NUCLEOTIDE SEQUENCE [LARGE SCALE GENOMIC DNA]</scope>
    <source>
        <strain evidence="1 2">HHB9708</strain>
    </source>
</reference>